<sequence>MFKHIIARTPCRAMINGLTSANIGKPDFEKALEQHSKYIQALQTCGVDITLLPPLEEYPDSVFVEDPALCTPACAIITRPGAASRTGETDFIADVLTRFYDVIERIVAPGTLDAGDVMMVGSHYYIGESARTNNEGAQQLIAILERHGMTGTVIPLKEVLHLKTGLAYIENNNLLAAGEFLETPEFKKFNIIEVPENETYAANCIWVNGTVIMPAGYPITKSKISALGYKVIEVDTSEFYKLDGGVSCMSLRF</sequence>
<evidence type="ECO:0000313" key="6">
    <source>
        <dbReference type="Proteomes" id="UP000464389"/>
    </source>
</evidence>
<dbReference type="PANTHER" id="PTHR12737:SF9">
    <property type="entry name" value="DIMETHYLARGININASE"/>
    <property type="match status" value="1"/>
</dbReference>
<dbReference type="Gene3D" id="3.75.10.10">
    <property type="entry name" value="L-arginine/glycine Amidinotransferase, Chain A"/>
    <property type="match status" value="1"/>
</dbReference>
<feature type="active site" description="Proton donor" evidence="3">
    <location>
        <position position="161"/>
    </location>
</feature>
<dbReference type="GO" id="GO:0016597">
    <property type="term" value="F:amino acid binding"/>
    <property type="evidence" value="ECO:0007669"/>
    <property type="project" value="TreeGrafter"/>
</dbReference>
<dbReference type="Pfam" id="PF19420">
    <property type="entry name" value="DDAH_eukar"/>
    <property type="match status" value="1"/>
</dbReference>
<keyword evidence="2 5" id="KW-0378">Hydrolase</keyword>
<dbReference type="SUPFAM" id="SSF55909">
    <property type="entry name" value="Pentein"/>
    <property type="match status" value="1"/>
</dbReference>
<feature type="binding site" evidence="4">
    <location>
        <position position="60"/>
    </location>
    <ligand>
        <name>substrate</name>
    </ligand>
</feature>
<dbReference type="GO" id="GO:0016403">
    <property type="term" value="F:dimethylargininase activity"/>
    <property type="evidence" value="ECO:0007669"/>
    <property type="project" value="InterPro"/>
</dbReference>
<dbReference type="PANTHER" id="PTHR12737">
    <property type="entry name" value="DIMETHYLARGININE DIMETHYLAMINOHYDROLASE"/>
    <property type="match status" value="1"/>
</dbReference>
<evidence type="ECO:0000256" key="4">
    <source>
        <dbReference type="PIRSR" id="PIRSR633199-2"/>
    </source>
</evidence>
<gene>
    <name evidence="5" type="ORF">GW952_00620</name>
</gene>
<organism evidence="5 6">
    <name type="scientific">Klebsiella michiganensis</name>
    <dbReference type="NCBI Taxonomy" id="1134687"/>
    <lineage>
        <taxon>Bacteria</taxon>
        <taxon>Pseudomonadati</taxon>
        <taxon>Pseudomonadota</taxon>
        <taxon>Gammaproteobacteria</taxon>
        <taxon>Enterobacterales</taxon>
        <taxon>Enterobacteriaceae</taxon>
        <taxon>Klebsiella/Raoultella group</taxon>
        <taxon>Klebsiella</taxon>
    </lineage>
</organism>
<name>A0A6P1UQG6_9ENTR</name>
<evidence type="ECO:0000256" key="2">
    <source>
        <dbReference type="ARBA" id="ARBA00022801"/>
    </source>
</evidence>
<proteinExistence type="inferred from homology"/>
<protein>
    <submittedName>
        <fullName evidence="5">N(G),N(G)-dimethylarginine dimethylaminohydrolase</fullName>
    </submittedName>
</protein>
<dbReference type="NCBIfam" id="NF045658">
    <property type="entry name" value="DiMArgaseDdah"/>
    <property type="match status" value="1"/>
</dbReference>
<evidence type="ECO:0000256" key="3">
    <source>
        <dbReference type="PIRSR" id="PIRSR633199-1"/>
    </source>
</evidence>
<feature type="binding site" evidence="4">
    <location>
        <position position="131"/>
    </location>
    <ligand>
        <name>substrate</name>
    </ligand>
</feature>
<dbReference type="GO" id="GO:0045429">
    <property type="term" value="P:positive regulation of nitric oxide biosynthetic process"/>
    <property type="evidence" value="ECO:0007669"/>
    <property type="project" value="TreeGrafter"/>
</dbReference>
<feature type="active site" description="Nucleophile" evidence="3">
    <location>
        <position position="248"/>
    </location>
</feature>
<dbReference type="EMBL" id="CP048108">
    <property type="protein sequence ID" value="QHS44220.1"/>
    <property type="molecule type" value="Genomic_DNA"/>
</dbReference>
<dbReference type="Proteomes" id="UP000464389">
    <property type="component" value="Chromosome"/>
</dbReference>
<dbReference type="AlphaFoldDB" id="A0A6P1UQG6"/>
<feature type="binding site" evidence="4">
    <location>
        <begin position="65"/>
        <end position="66"/>
    </location>
    <ligand>
        <name>substrate</name>
    </ligand>
</feature>
<feature type="binding site" evidence="4">
    <location>
        <position position="85"/>
    </location>
    <ligand>
        <name>substrate</name>
    </ligand>
</feature>
<reference evidence="5 6" key="1">
    <citation type="submission" date="2020-01" db="EMBL/GenBank/DDBJ databases">
        <title>Bactrocera dorsalis gut bacteria genome.</title>
        <authorList>
            <person name="Zhang H."/>
            <person name="Cai Z."/>
        </authorList>
    </citation>
    <scope>NUCLEOTIDE SEQUENCE [LARGE SCALE GENOMIC DNA]</scope>
    <source>
        <strain evidence="5 6">BD177</strain>
    </source>
</reference>
<accession>A0A6P1UQG6</accession>
<evidence type="ECO:0000313" key="5">
    <source>
        <dbReference type="EMBL" id="QHS44220.1"/>
    </source>
</evidence>
<dbReference type="InterPro" id="IPR054924">
    <property type="entry name" value="DDAH"/>
</dbReference>
<dbReference type="InterPro" id="IPR033199">
    <property type="entry name" value="DDAH-like"/>
</dbReference>
<dbReference type="GO" id="GO:0000052">
    <property type="term" value="P:citrulline metabolic process"/>
    <property type="evidence" value="ECO:0007669"/>
    <property type="project" value="InterPro"/>
</dbReference>
<evidence type="ECO:0000256" key="1">
    <source>
        <dbReference type="ARBA" id="ARBA00008532"/>
    </source>
</evidence>
<dbReference type="RefSeq" id="WP_160742321.1">
    <property type="nucleotide sequence ID" value="NZ_CP048108.1"/>
</dbReference>
<feature type="binding site" evidence="4">
    <location>
        <position position="18"/>
    </location>
    <ligand>
        <name>substrate</name>
    </ligand>
</feature>
<comment type="similarity">
    <text evidence="1">Belongs to the DDAH family.</text>
</comment>
<feature type="binding site" evidence="4">
    <location>
        <position position="242"/>
    </location>
    <ligand>
        <name>substrate</name>
    </ligand>
</feature>
<dbReference type="GO" id="GO:0006525">
    <property type="term" value="P:arginine metabolic process"/>
    <property type="evidence" value="ECO:0007669"/>
    <property type="project" value="InterPro"/>
</dbReference>